<name>A0A072P648_9EURO</name>
<dbReference type="AlphaFoldDB" id="A0A072P648"/>
<evidence type="ECO:0000313" key="1">
    <source>
        <dbReference type="EMBL" id="KEF55594.1"/>
    </source>
</evidence>
<proteinExistence type="predicted"/>
<dbReference type="HOGENOM" id="CLU_2263729_0_0_1"/>
<reference evidence="1 2" key="1">
    <citation type="submission" date="2013-03" db="EMBL/GenBank/DDBJ databases">
        <title>The Genome Sequence of Exophiala aquamarina CBS 119918.</title>
        <authorList>
            <consortium name="The Broad Institute Genomics Platform"/>
            <person name="Cuomo C."/>
            <person name="de Hoog S."/>
            <person name="Gorbushina A."/>
            <person name="Walker B."/>
            <person name="Young S.K."/>
            <person name="Zeng Q."/>
            <person name="Gargeya S."/>
            <person name="Fitzgerald M."/>
            <person name="Haas B."/>
            <person name="Abouelleil A."/>
            <person name="Allen A.W."/>
            <person name="Alvarado L."/>
            <person name="Arachchi H.M."/>
            <person name="Berlin A.M."/>
            <person name="Chapman S.B."/>
            <person name="Gainer-Dewar J."/>
            <person name="Goldberg J."/>
            <person name="Griggs A."/>
            <person name="Gujja S."/>
            <person name="Hansen M."/>
            <person name="Howarth C."/>
            <person name="Imamovic A."/>
            <person name="Ireland A."/>
            <person name="Larimer J."/>
            <person name="McCowan C."/>
            <person name="Murphy C."/>
            <person name="Pearson M."/>
            <person name="Poon T.W."/>
            <person name="Priest M."/>
            <person name="Roberts A."/>
            <person name="Saif S."/>
            <person name="Shea T."/>
            <person name="Sisk P."/>
            <person name="Sykes S."/>
            <person name="Wortman J."/>
            <person name="Nusbaum C."/>
            <person name="Birren B."/>
        </authorList>
    </citation>
    <scope>NUCLEOTIDE SEQUENCE [LARGE SCALE GENOMIC DNA]</scope>
    <source>
        <strain evidence="1 2">CBS 119918</strain>
    </source>
</reference>
<dbReference type="EMBL" id="AMGV01000007">
    <property type="protein sequence ID" value="KEF55594.1"/>
    <property type="molecule type" value="Genomic_DNA"/>
</dbReference>
<protein>
    <submittedName>
        <fullName evidence="1">Uncharacterized protein</fullName>
    </submittedName>
</protein>
<comment type="caution">
    <text evidence="1">The sequence shown here is derived from an EMBL/GenBank/DDBJ whole genome shotgun (WGS) entry which is preliminary data.</text>
</comment>
<organism evidence="1 2">
    <name type="scientific">Exophiala aquamarina CBS 119918</name>
    <dbReference type="NCBI Taxonomy" id="1182545"/>
    <lineage>
        <taxon>Eukaryota</taxon>
        <taxon>Fungi</taxon>
        <taxon>Dikarya</taxon>
        <taxon>Ascomycota</taxon>
        <taxon>Pezizomycotina</taxon>
        <taxon>Eurotiomycetes</taxon>
        <taxon>Chaetothyriomycetidae</taxon>
        <taxon>Chaetothyriales</taxon>
        <taxon>Herpotrichiellaceae</taxon>
        <taxon>Exophiala</taxon>
    </lineage>
</organism>
<keyword evidence="2" id="KW-1185">Reference proteome</keyword>
<dbReference type="Proteomes" id="UP000027920">
    <property type="component" value="Unassembled WGS sequence"/>
</dbReference>
<dbReference type="GeneID" id="25283257"/>
<dbReference type="VEuPathDB" id="FungiDB:A1O9_08344"/>
<evidence type="ECO:0000313" key="2">
    <source>
        <dbReference type="Proteomes" id="UP000027920"/>
    </source>
</evidence>
<accession>A0A072P648</accession>
<sequence>MFLVGFEKLLKGPQLRTDERAFQITGTETNRSTLNELIRDDGVNYLDFFPGTTVETSKLFRTLLTENPPIIFMGAEWTNDLGLQLQDMFDQPYDNVDLDALLL</sequence>
<gene>
    <name evidence="1" type="ORF">A1O9_08344</name>
</gene>
<dbReference type="RefSeq" id="XP_013258184.1">
    <property type="nucleotide sequence ID" value="XM_013402730.1"/>
</dbReference>